<reference evidence="1" key="1">
    <citation type="submission" date="2019-04" db="EMBL/GenBank/DDBJ databases">
        <title>Microbes associate with the intestines of laboratory mice.</title>
        <authorList>
            <person name="Navarre W."/>
            <person name="Wong E."/>
            <person name="Huang K."/>
            <person name="Tropini C."/>
            <person name="Ng K."/>
            <person name="Yu B."/>
        </authorList>
    </citation>
    <scope>NUCLEOTIDE SEQUENCE</scope>
    <source>
        <strain evidence="1">NM04_E33</strain>
    </source>
</reference>
<evidence type="ECO:0000313" key="1">
    <source>
        <dbReference type="EMBL" id="TGY78128.1"/>
    </source>
</evidence>
<dbReference type="Proteomes" id="UP000306319">
    <property type="component" value="Unassembled WGS sequence"/>
</dbReference>
<evidence type="ECO:0000313" key="2">
    <source>
        <dbReference type="Proteomes" id="UP000306319"/>
    </source>
</evidence>
<accession>A0AC61RFX8</accession>
<sequence>MKYLSKLIMAIMAVPAFTIAGCSGSDVSDPDGSRLPENAMVYINVDVQLPDDADTRANTRNSSTTDPDTSSDGEEGGTDAENAIHSALIILKGDGANIHAEVVKMASKDGGYTLTAVVPLKKALEFGNKMQNKPFNLYVVANPGYETITRPMLGYDVENYIATVSGLDSPYLTTVNGLPMSNFEEYTFTIDEAWTETFFADFLSDTSSLDLNRYNDNKSITLERSVARIDYRDKERNDDDPDGKNPHEYKIGESGYTVKIVGMCPVNVSKNFYTFRHIWVKPESGTPYLDFLGRETSTNYFLDTDNDKKQGNGADVATNPDHFINQGNAENAYSAGWENLFKADNTNKYPYKEPTNAGGTDNYTPWRYLSENTIADATKQLRGYTTAIVFRAELTGVPDTDNETFKNHTDPLTLKFKGRELTVTPTTDADAQDGTEKGKYYLYYYHFIKHNDNNDPAKMEPMEFGVVRNNIYKLSIQSISGLPRPYNPEDPDEPTESEITITSKVKKWIYHRINIDL</sequence>
<protein>
    <submittedName>
        <fullName evidence="1">Uncharacterized protein</fullName>
    </submittedName>
</protein>
<proteinExistence type="predicted"/>
<dbReference type="EMBL" id="SRYB01000016">
    <property type="protein sequence ID" value="TGY78128.1"/>
    <property type="molecule type" value="Genomic_DNA"/>
</dbReference>
<name>A0AC61RFX8_9BACT</name>
<comment type="caution">
    <text evidence="1">The sequence shown here is derived from an EMBL/GenBank/DDBJ whole genome shotgun (WGS) entry which is preliminary data.</text>
</comment>
<keyword evidence="2" id="KW-1185">Reference proteome</keyword>
<gene>
    <name evidence="1" type="ORF">E5331_11415</name>
</gene>
<organism evidence="1 2">
    <name type="scientific">Lepagella muris</name>
    <dbReference type="NCBI Taxonomy" id="3032870"/>
    <lineage>
        <taxon>Bacteria</taxon>
        <taxon>Pseudomonadati</taxon>
        <taxon>Bacteroidota</taxon>
        <taxon>Bacteroidia</taxon>
        <taxon>Bacteroidales</taxon>
        <taxon>Muribaculaceae</taxon>
        <taxon>Lepagella</taxon>
    </lineage>
</organism>